<evidence type="ECO:0000313" key="3">
    <source>
        <dbReference type="Proteomes" id="UP000013776"/>
    </source>
</evidence>
<organism evidence="2 3">
    <name type="scientific">Taphrina deformans (strain PYCC 5710 / ATCC 11124 / CBS 356.35 / IMI 108563 / JCM 9778 / NBRC 8474)</name>
    <name type="common">Peach leaf curl fungus</name>
    <name type="synonym">Lalaria deformans</name>
    <dbReference type="NCBI Taxonomy" id="1097556"/>
    <lineage>
        <taxon>Eukaryota</taxon>
        <taxon>Fungi</taxon>
        <taxon>Dikarya</taxon>
        <taxon>Ascomycota</taxon>
        <taxon>Taphrinomycotina</taxon>
        <taxon>Taphrinomycetes</taxon>
        <taxon>Taphrinales</taxon>
        <taxon>Taphrinaceae</taxon>
        <taxon>Taphrina</taxon>
    </lineage>
</organism>
<dbReference type="AlphaFoldDB" id="R4XCA5"/>
<sequence>MSFDRDLRAKEKAKYDDRYREMESDARSWLEEVLERSLSAGPGVDLCETLRDGTVLCELANKIAPGSTRSKRSAMPFVQMENIASFLAFCTTRLHVPQHDLFQTVDLFEAKNRFQVVSAIHTVSRYAVQQGHLHARFLGPKMATSTNRDFTDQQLRDAKNTVNTFQYGKFSGSGNVLMSPRRDPAGHFH</sequence>
<dbReference type="Pfam" id="PF00307">
    <property type="entry name" value="CH"/>
    <property type="match status" value="1"/>
</dbReference>
<name>R4XCA5_TAPDE</name>
<comment type="caution">
    <text evidence="2">The sequence shown here is derived from an EMBL/GenBank/DDBJ whole genome shotgun (WGS) entry which is preliminary data.</text>
</comment>
<feature type="domain" description="Calponin-homology (CH)" evidence="1">
    <location>
        <begin position="20"/>
        <end position="127"/>
    </location>
</feature>
<reference evidence="2 3" key="1">
    <citation type="journal article" date="2013" name="MBio">
        <title>Genome sequencing of the plant pathogen Taphrina deformans, the causal agent of peach leaf curl.</title>
        <authorList>
            <person name="Cisse O.H."/>
            <person name="Almeida J.M.G.C.F."/>
            <person name="Fonseca A."/>
            <person name="Kumar A.A."/>
            <person name="Salojaervi J."/>
            <person name="Overmyer K."/>
            <person name="Hauser P.M."/>
            <person name="Pagni M."/>
        </authorList>
    </citation>
    <scope>NUCLEOTIDE SEQUENCE [LARGE SCALE GENOMIC DNA]</scope>
    <source>
        <strain evidence="3">PYCC 5710 / ATCC 11124 / CBS 356.35 / IMI 108563 / JCM 9778 / NBRC 8474</strain>
    </source>
</reference>
<dbReference type="GO" id="GO:0051015">
    <property type="term" value="F:actin filament binding"/>
    <property type="evidence" value="ECO:0007669"/>
    <property type="project" value="TreeGrafter"/>
</dbReference>
<dbReference type="PRINTS" id="PR00888">
    <property type="entry name" value="SM22CALPONIN"/>
</dbReference>
<dbReference type="PROSITE" id="PS50021">
    <property type="entry name" value="CH"/>
    <property type="match status" value="1"/>
</dbReference>
<dbReference type="VEuPathDB" id="FungiDB:TAPDE_001917"/>
<dbReference type="STRING" id="1097556.R4XCA5"/>
<protein>
    <submittedName>
        <fullName evidence="2">Transgelin</fullName>
    </submittedName>
</protein>
<dbReference type="SMART" id="SM00033">
    <property type="entry name" value="CH"/>
    <property type="match status" value="1"/>
</dbReference>
<evidence type="ECO:0000313" key="2">
    <source>
        <dbReference type="EMBL" id="CCG82006.1"/>
    </source>
</evidence>
<dbReference type="GO" id="GO:0015629">
    <property type="term" value="C:actin cytoskeleton"/>
    <property type="evidence" value="ECO:0007669"/>
    <property type="project" value="TreeGrafter"/>
</dbReference>
<dbReference type="eggNOG" id="KOG2046">
    <property type="taxonomic scope" value="Eukaryota"/>
</dbReference>
<evidence type="ECO:0000259" key="1">
    <source>
        <dbReference type="PROSITE" id="PS50021"/>
    </source>
</evidence>
<dbReference type="InterPro" id="IPR003096">
    <property type="entry name" value="SM22_calponin"/>
</dbReference>
<dbReference type="PANTHER" id="PTHR47385">
    <property type="entry name" value="CALPONIN"/>
    <property type="match status" value="1"/>
</dbReference>
<accession>R4XCA5</accession>
<dbReference type="InterPro" id="IPR050606">
    <property type="entry name" value="Calponin-like"/>
</dbReference>
<keyword evidence="3" id="KW-1185">Reference proteome</keyword>
<dbReference type="SUPFAM" id="SSF47576">
    <property type="entry name" value="Calponin-homology domain, CH-domain"/>
    <property type="match status" value="1"/>
</dbReference>
<dbReference type="InterPro" id="IPR036872">
    <property type="entry name" value="CH_dom_sf"/>
</dbReference>
<dbReference type="GO" id="GO:0007015">
    <property type="term" value="P:actin filament organization"/>
    <property type="evidence" value="ECO:0007669"/>
    <property type="project" value="TreeGrafter"/>
</dbReference>
<dbReference type="OrthoDB" id="21595at2759"/>
<dbReference type="PANTHER" id="PTHR47385:SF14">
    <property type="entry name" value="TRANSGELIN"/>
    <property type="match status" value="1"/>
</dbReference>
<proteinExistence type="predicted"/>
<dbReference type="EMBL" id="CAHR02000066">
    <property type="protein sequence ID" value="CCG82006.1"/>
    <property type="molecule type" value="Genomic_DNA"/>
</dbReference>
<dbReference type="InterPro" id="IPR001715">
    <property type="entry name" value="CH_dom"/>
</dbReference>
<gene>
    <name evidence="2" type="ORF">TAPDE_001917</name>
</gene>
<dbReference type="Gene3D" id="1.10.418.10">
    <property type="entry name" value="Calponin-like domain"/>
    <property type="match status" value="1"/>
</dbReference>
<dbReference type="Proteomes" id="UP000013776">
    <property type="component" value="Unassembled WGS sequence"/>
</dbReference>